<name>A0A1G4I0M1_TRYEQ</name>
<evidence type="ECO:0000313" key="1">
    <source>
        <dbReference type="EMBL" id="SCU65230.1"/>
    </source>
</evidence>
<proteinExistence type="predicted"/>
<organism evidence="1 2">
    <name type="scientific">Trypanosoma equiperdum</name>
    <dbReference type="NCBI Taxonomy" id="5694"/>
    <lineage>
        <taxon>Eukaryota</taxon>
        <taxon>Discoba</taxon>
        <taxon>Euglenozoa</taxon>
        <taxon>Kinetoplastea</taxon>
        <taxon>Metakinetoplastina</taxon>
        <taxon>Trypanosomatida</taxon>
        <taxon>Trypanosomatidae</taxon>
        <taxon>Trypanosoma</taxon>
    </lineage>
</organism>
<dbReference type="Proteomes" id="UP000195570">
    <property type="component" value="Unassembled WGS sequence"/>
</dbReference>
<protein>
    <submittedName>
        <fullName evidence="1">Uncharacterized protein</fullName>
    </submittedName>
</protein>
<sequence>MASVGNCFRRFMSVITAVLLALSTTIYAVCLSVVVFREVKRDRFTVFHMLSVAFCSLSLFCYAALHCISLKQRYLLYIITFVLLITFGFLTHSTGLTLLVVLDCRDLGILNHSEFFDALNNPAELTSMLNESGTIDNETAVIGKSGRAVHSCSLHSMVVFAACVTALFQMLALFDVQKVLVEKTKKKMYNVDVCGVPCVK</sequence>
<reference evidence="1" key="1">
    <citation type="submission" date="2016-09" db="EMBL/GenBank/DDBJ databases">
        <authorList>
            <person name="Hebert L."/>
            <person name="Moumen B."/>
        </authorList>
    </citation>
    <scope>NUCLEOTIDE SEQUENCE [LARGE SCALE GENOMIC DNA]</scope>
    <source>
        <strain evidence="1">OVI</strain>
    </source>
</reference>
<comment type="caution">
    <text evidence="1">The sequence shown here is derived from an EMBL/GenBank/DDBJ whole genome shotgun (WGS) entry which is preliminary data.</text>
</comment>
<dbReference type="EMBL" id="CZPT02000249">
    <property type="protein sequence ID" value="SCU65230.1"/>
    <property type="molecule type" value="Genomic_DNA"/>
</dbReference>
<gene>
    <name evidence="1" type="ORF">TEOVI_000862000</name>
</gene>
<dbReference type="RefSeq" id="XP_067076863.1">
    <property type="nucleotide sequence ID" value="XM_067220762.1"/>
</dbReference>
<dbReference type="VEuPathDB" id="TriTrypDB:TEOVI_000862000"/>
<evidence type="ECO:0000313" key="2">
    <source>
        <dbReference type="Proteomes" id="UP000195570"/>
    </source>
</evidence>
<accession>A0A1G4I0M1</accession>
<dbReference type="GeneID" id="92382554"/>
<dbReference type="AlphaFoldDB" id="A0A1G4I0M1"/>
<keyword evidence="2" id="KW-1185">Reference proteome</keyword>